<dbReference type="Gene3D" id="3.10.20.370">
    <property type="match status" value="1"/>
</dbReference>
<gene>
    <name evidence="21" type="ORF">LUZ62_036094</name>
</gene>
<keyword evidence="5" id="KW-0479">Metal-binding</keyword>
<dbReference type="PROSITE" id="PS50878">
    <property type="entry name" value="RT_POL"/>
    <property type="match status" value="1"/>
</dbReference>
<evidence type="ECO:0000259" key="20">
    <source>
        <dbReference type="PROSITE" id="PS50994"/>
    </source>
</evidence>
<dbReference type="FunFam" id="3.30.420.10:FF:000032">
    <property type="entry name" value="Retrovirus-related Pol polyprotein from transposon 297-like Protein"/>
    <property type="match status" value="1"/>
</dbReference>
<dbReference type="Pfam" id="PF24626">
    <property type="entry name" value="SH3_Tf2-1"/>
    <property type="match status" value="1"/>
</dbReference>
<dbReference type="SUPFAM" id="SSF53098">
    <property type="entry name" value="Ribonuclease H-like"/>
    <property type="match status" value="1"/>
</dbReference>
<dbReference type="InterPro" id="IPR043502">
    <property type="entry name" value="DNA/RNA_pol_sf"/>
</dbReference>
<keyword evidence="4" id="KW-0540">Nuclease</keyword>
<evidence type="ECO:0000256" key="7">
    <source>
        <dbReference type="ARBA" id="ARBA00022759"/>
    </source>
</evidence>
<dbReference type="Pfam" id="PF00385">
    <property type="entry name" value="Chromo"/>
    <property type="match status" value="1"/>
</dbReference>
<keyword evidence="22" id="KW-1185">Reference proteome</keyword>
<dbReference type="InterPro" id="IPR001584">
    <property type="entry name" value="Integrase_cat-core"/>
</dbReference>
<dbReference type="FunFam" id="3.30.70.270:FF:000115">
    <property type="entry name" value="Polyprotein of retroviral origin, putative"/>
    <property type="match status" value="1"/>
</dbReference>
<dbReference type="Proteomes" id="UP001140206">
    <property type="component" value="Chromosome 2"/>
</dbReference>
<evidence type="ECO:0000256" key="2">
    <source>
        <dbReference type="ARBA" id="ARBA00022679"/>
    </source>
</evidence>
<keyword evidence="12" id="KW-0695">RNA-directed DNA polymerase</keyword>
<evidence type="ECO:0000256" key="10">
    <source>
        <dbReference type="ARBA" id="ARBA00022884"/>
    </source>
</evidence>
<dbReference type="InterPro" id="IPR045358">
    <property type="entry name" value="Ty3_capsid"/>
</dbReference>
<evidence type="ECO:0000256" key="12">
    <source>
        <dbReference type="ARBA" id="ARBA00022918"/>
    </source>
</evidence>
<dbReference type="Gene3D" id="2.40.70.10">
    <property type="entry name" value="Acid Proteases"/>
    <property type="match status" value="1"/>
</dbReference>
<dbReference type="InterPro" id="IPR000477">
    <property type="entry name" value="RT_dom"/>
</dbReference>
<evidence type="ECO:0000256" key="11">
    <source>
        <dbReference type="ARBA" id="ARBA00022908"/>
    </source>
</evidence>
<dbReference type="Gene3D" id="3.30.420.10">
    <property type="entry name" value="Ribonuclease H-like superfamily/Ribonuclease H"/>
    <property type="match status" value="1"/>
</dbReference>
<keyword evidence="8" id="KW-0378">Hydrolase</keyword>
<dbReference type="PROSITE" id="PS50013">
    <property type="entry name" value="CHROMO_2"/>
    <property type="match status" value="1"/>
</dbReference>
<evidence type="ECO:0000256" key="14">
    <source>
        <dbReference type="ARBA" id="ARBA00023125"/>
    </source>
</evidence>
<dbReference type="InterPro" id="IPR016197">
    <property type="entry name" value="Chromo-like_dom_sf"/>
</dbReference>
<dbReference type="SUPFAM" id="SSF56672">
    <property type="entry name" value="DNA/RNA polymerases"/>
    <property type="match status" value="1"/>
</dbReference>
<name>A0AAV8F2I6_9POAL</name>
<dbReference type="InterPro" id="IPR056924">
    <property type="entry name" value="SH3_Tf2-1"/>
</dbReference>
<evidence type="ECO:0000256" key="5">
    <source>
        <dbReference type="ARBA" id="ARBA00022723"/>
    </source>
</evidence>
<evidence type="ECO:0000256" key="3">
    <source>
        <dbReference type="ARBA" id="ARBA00022695"/>
    </source>
</evidence>
<dbReference type="PROSITE" id="PS00141">
    <property type="entry name" value="ASP_PROTEASE"/>
    <property type="match status" value="1"/>
</dbReference>
<dbReference type="InterPro" id="IPR041588">
    <property type="entry name" value="Integrase_H2C2"/>
</dbReference>
<keyword evidence="2" id="KW-0808">Transferase</keyword>
<dbReference type="Pfam" id="PF08284">
    <property type="entry name" value="RVP_2"/>
    <property type="match status" value="1"/>
</dbReference>
<dbReference type="InterPro" id="IPR043128">
    <property type="entry name" value="Rev_trsase/Diguanyl_cyclase"/>
</dbReference>
<dbReference type="CDD" id="cd01647">
    <property type="entry name" value="RT_LTR"/>
    <property type="match status" value="1"/>
</dbReference>
<dbReference type="GO" id="GO:0006508">
    <property type="term" value="P:proteolysis"/>
    <property type="evidence" value="ECO:0007669"/>
    <property type="project" value="UniProtKB-KW"/>
</dbReference>
<dbReference type="Pfam" id="PF00665">
    <property type="entry name" value="rve"/>
    <property type="match status" value="1"/>
</dbReference>
<dbReference type="CDD" id="cd09274">
    <property type="entry name" value="RNase_HI_RT_Ty3"/>
    <property type="match status" value="1"/>
</dbReference>
<dbReference type="InterPro" id="IPR012337">
    <property type="entry name" value="RNaseH-like_sf"/>
</dbReference>
<dbReference type="PANTHER" id="PTHR37984">
    <property type="entry name" value="PROTEIN CBG26694"/>
    <property type="match status" value="1"/>
</dbReference>
<evidence type="ECO:0000256" key="17">
    <source>
        <dbReference type="SAM" id="MobiDB-lite"/>
    </source>
</evidence>
<keyword evidence="6" id="KW-0064">Aspartyl protease</keyword>
<keyword evidence="1" id="KW-0645">Protease</keyword>
<evidence type="ECO:0000259" key="18">
    <source>
        <dbReference type="PROSITE" id="PS50013"/>
    </source>
</evidence>
<evidence type="ECO:0000313" key="21">
    <source>
        <dbReference type="EMBL" id="KAJ4784848.1"/>
    </source>
</evidence>
<dbReference type="PANTHER" id="PTHR37984:SF5">
    <property type="entry name" value="PROTEIN NYNRIN-LIKE"/>
    <property type="match status" value="1"/>
</dbReference>
<dbReference type="Pfam" id="PF17919">
    <property type="entry name" value="RT_RNaseH_2"/>
    <property type="match status" value="1"/>
</dbReference>
<comment type="caution">
    <text evidence="21">The sequence shown here is derived from an EMBL/GenBank/DDBJ whole genome shotgun (WGS) entry which is preliminary data.</text>
</comment>
<evidence type="ECO:0000259" key="19">
    <source>
        <dbReference type="PROSITE" id="PS50878"/>
    </source>
</evidence>
<dbReference type="PROSITE" id="PS50994">
    <property type="entry name" value="INTEGRASE"/>
    <property type="match status" value="1"/>
</dbReference>
<dbReference type="Gene3D" id="1.10.340.70">
    <property type="match status" value="1"/>
</dbReference>
<dbReference type="GO" id="GO:0004190">
    <property type="term" value="F:aspartic-type endopeptidase activity"/>
    <property type="evidence" value="ECO:0007669"/>
    <property type="project" value="UniProtKB-KW"/>
</dbReference>
<keyword evidence="3" id="KW-0548">Nucleotidyltransferase</keyword>
<evidence type="ECO:0000256" key="8">
    <source>
        <dbReference type="ARBA" id="ARBA00022801"/>
    </source>
</evidence>
<dbReference type="GO" id="GO:0003887">
    <property type="term" value="F:DNA-directed DNA polymerase activity"/>
    <property type="evidence" value="ECO:0007669"/>
    <property type="project" value="UniProtKB-KW"/>
</dbReference>
<keyword evidence="11" id="KW-0229">DNA integration</keyword>
<dbReference type="SUPFAM" id="SSF50630">
    <property type="entry name" value="Acid proteases"/>
    <property type="match status" value="1"/>
</dbReference>
<dbReference type="GO" id="GO:0003964">
    <property type="term" value="F:RNA-directed DNA polymerase activity"/>
    <property type="evidence" value="ECO:0007669"/>
    <property type="project" value="UniProtKB-KW"/>
</dbReference>
<dbReference type="Pfam" id="PF19259">
    <property type="entry name" value="Ty3_capsid"/>
    <property type="match status" value="1"/>
</dbReference>
<keyword evidence="16" id="KW-0511">Multifunctional enzyme</keyword>
<dbReference type="Gene3D" id="3.30.70.270">
    <property type="match status" value="2"/>
</dbReference>
<dbReference type="InterPro" id="IPR021109">
    <property type="entry name" value="Peptidase_aspartic_dom_sf"/>
</dbReference>
<sequence length="1678" mass="192475">MEDLREKNAKLETDLTKLAEEVREMAKKQDESNKRYEEGLKKNDESSRRMEERLAAVVTNQVKNASRGMEDKITALTMLLENSLNPTGDRSNSIEVGGCSNTEGARNLGGQRGIGNLLGERTAPRVEGANYNRPPEEVWSHISLNDEEYAWMQGQARPRNNHRPENDRRAPPTLLPKIEFPSFDGEDPVNWVMECNYYFDMYQVAEVYKSRLAVLHFTKEVKDWYRGMQTGNHMLPWELLVEEVYKKFNRGNKLHPIEEFKRCHQINKVDEYVKHFEKVRMRVLQLSSAFSEDDFKIGFVSGLKEEIRSMVKLFKPETLEDAYEYAQQYEEAQESQQRRARMVYKSNNLQNQQLMKKSNLDNKKENVNQNAVYKGWNQQNSNFKPWQNQNNYKGNAFENRRPLGACHYCGERYFPGHKCNTKAVNFITDQGECIIEEATSVDESNTEEDEEEVEQAVISMFAADKKRVNAMRFKGQIGKLPVYALIDSGSTHSFINPEVISTLQLPTNQTNPMIVMVANGGKMVTDTKCDSLQFSIQGHEFAKDVRLLSVPGYDMILGLDWLMGLGPMKVDWSKGKLEFKNNGKDVVLQVQPETSEIKVIEGGINVARELQRGSELIVAQLMLVDVVNKTTSIIHSQLKPLIDEYAMLFEEPTELPPKRAIDHQIPLIPEAKPINLRPYRHSYFQKLEIEKIIEELLKNSIIQTSNSPYASPVLLVRKKDGGWRMCVDYRKLNNQTVKDKFPIPIIEDLLDELQGAKYFSKIDLRSGYHQIRMKEDDVQKTAFKTHEGHYEFLVMPFGLSNAPATFQALMNQIFKKHLRKFILVFFDDILVYSKTMAEHEHHLRATLEILMENKLYAKMSKCEFGTEKLEYLGHIISVDGVATDPKKVEVMKNWPTPKSVRELRGFLGLTGYYRRFVKGYGTISKPLTDQLKKNSFGWNEEAEQAFNKLKQAMAEVPVLAMPDFSKTFIIETDASEVGIGAVLMQGRRPIAYLSKGLSVKNKGLSTYEKEFLALLTAVQKWRHYLMGGPFVIRTDQISLKHLLEQRLNHVMQHKGLCKLMGLDYTIEYKKGVENKVADALSRLPGYTDVMEEEKLIAVSELIPQWQEELKLSYENDEWIQKIKEKATKGGQEEAQYTVHNGILRYKGRICVGGSYNWRQKLMKEVHDSITGGHSGILVTYQRLKSMFYWPNMKETVYEYVRSCEVCQLNKGEHVKSPGLLQPLPIPEEAWSSISLDFVTGLPKSEGKDVILVVVDRLTKYAHFFALSHPYTASTVAQLFLDNVHKLHGLPTTVVSDRDPIFTSQFWREMITKLGIKLNMSTAYHPQTDGQTERVNQCLEQYLRCMIQGQPKNWVRVLALAEWWYNTSYHSAIQTTSFQALYGYPPSQIPMGHPPKSAVEAVNKMFEERHQLNLQLKEHLMKAHERMKRYADTKRIERMFNVGDWVYLKMQPYRQTTVQGRKNAKLSAKYCGPFEVIERVGSVAYKLQLPQGSGVHPVFHVSQLKGRIGKGEAVATTVPVIDPELQTLVHQPEAILSRRMVKMGNAYEPQILVKWQGQLEENATWEDYYKVAKAFPHINLEDKVVLKEGAVSQIEPSGDIKNSQTERKLNSQLVFVGEESDQVKLYKREEKGNNRNDRQLTVGAQNTTQVLRKVNSDGTIALSANGVSTGGEFQQMTRG</sequence>
<dbReference type="GO" id="GO:0003723">
    <property type="term" value="F:RNA binding"/>
    <property type="evidence" value="ECO:0007669"/>
    <property type="project" value="UniProtKB-KW"/>
</dbReference>
<dbReference type="GO" id="GO:0006310">
    <property type="term" value="P:DNA recombination"/>
    <property type="evidence" value="ECO:0007669"/>
    <property type="project" value="UniProtKB-KW"/>
</dbReference>
<dbReference type="InterPro" id="IPR000953">
    <property type="entry name" value="Chromo/chromo_shadow_dom"/>
</dbReference>
<keyword evidence="14" id="KW-0238">DNA-binding</keyword>
<dbReference type="GO" id="GO:0004519">
    <property type="term" value="F:endonuclease activity"/>
    <property type="evidence" value="ECO:0007669"/>
    <property type="project" value="UniProtKB-KW"/>
</dbReference>
<evidence type="ECO:0000256" key="1">
    <source>
        <dbReference type="ARBA" id="ARBA00022670"/>
    </source>
</evidence>
<dbReference type="Pfam" id="PF17921">
    <property type="entry name" value="Integrase_H2C2"/>
    <property type="match status" value="1"/>
</dbReference>
<dbReference type="InterPro" id="IPR050951">
    <property type="entry name" value="Retrovirus_Pol_polyprotein"/>
</dbReference>
<dbReference type="InterPro" id="IPR001969">
    <property type="entry name" value="Aspartic_peptidase_AS"/>
</dbReference>
<organism evidence="21 22">
    <name type="scientific">Rhynchospora pubera</name>
    <dbReference type="NCBI Taxonomy" id="906938"/>
    <lineage>
        <taxon>Eukaryota</taxon>
        <taxon>Viridiplantae</taxon>
        <taxon>Streptophyta</taxon>
        <taxon>Embryophyta</taxon>
        <taxon>Tracheophyta</taxon>
        <taxon>Spermatophyta</taxon>
        <taxon>Magnoliopsida</taxon>
        <taxon>Liliopsida</taxon>
        <taxon>Poales</taxon>
        <taxon>Cyperaceae</taxon>
        <taxon>Cyperoideae</taxon>
        <taxon>Rhynchosporeae</taxon>
        <taxon>Rhynchospora</taxon>
    </lineage>
</organism>
<reference evidence="21" key="1">
    <citation type="submission" date="2022-08" db="EMBL/GenBank/DDBJ databases">
        <authorList>
            <person name="Marques A."/>
        </authorList>
    </citation>
    <scope>NUCLEOTIDE SEQUENCE</scope>
    <source>
        <strain evidence="21">RhyPub2mFocal</strain>
        <tissue evidence="21">Leaves</tissue>
    </source>
</reference>
<keyword evidence="9" id="KW-0460">Magnesium</keyword>
<keyword evidence="7" id="KW-0255">Endonuclease</keyword>
<keyword evidence="10" id="KW-0694">RNA-binding</keyword>
<keyword evidence="13" id="KW-0239">DNA-directed DNA polymerase</keyword>
<evidence type="ECO:0000256" key="13">
    <source>
        <dbReference type="ARBA" id="ARBA00022932"/>
    </source>
</evidence>
<feature type="domain" description="Chromo" evidence="18">
    <location>
        <begin position="1529"/>
        <end position="1565"/>
    </location>
</feature>
<dbReference type="GO" id="GO:0015074">
    <property type="term" value="P:DNA integration"/>
    <property type="evidence" value="ECO:0007669"/>
    <property type="project" value="UniProtKB-KW"/>
</dbReference>
<evidence type="ECO:0000313" key="22">
    <source>
        <dbReference type="Proteomes" id="UP001140206"/>
    </source>
</evidence>
<protein>
    <submittedName>
        <fullName evidence="21">Polyprotein</fullName>
    </submittedName>
</protein>
<dbReference type="Pfam" id="PF00078">
    <property type="entry name" value="RVT_1"/>
    <property type="match status" value="1"/>
</dbReference>
<accession>A0AAV8F2I6</accession>
<dbReference type="EMBL" id="JAMFTS010000002">
    <property type="protein sequence ID" value="KAJ4784848.1"/>
    <property type="molecule type" value="Genomic_DNA"/>
</dbReference>
<feature type="domain" description="Integrase catalytic" evidence="20">
    <location>
        <begin position="1220"/>
        <end position="1393"/>
    </location>
</feature>
<evidence type="ECO:0000256" key="9">
    <source>
        <dbReference type="ARBA" id="ARBA00022842"/>
    </source>
</evidence>
<dbReference type="InterPro" id="IPR041577">
    <property type="entry name" value="RT_RNaseH_2"/>
</dbReference>
<feature type="region of interest" description="Disordered" evidence="17">
    <location>
        <begin position="155"/>
        <end position="174"/>
    </location>
</feature>
<evidence type="ECO:0000256" key="15">
    <source>
        <dbReference type="ARBA" id="ARBA00023172"/>
    </source>
</evidence>
<dbReference type="FunFam" id="3.10.20.370:FF:000001">
    <property type="entry name" value="Retrovirus-related Pol polyprotein from transposon 17.6-like protein"/>
    <property type="match status" value="1"/>
</dbReference>
<dbReference type="GO" id="GO:0046872">
    <property type="term" value="F:metal ion binding"/>
    <property type="evidence" value="ECO:0007669"/>
    <property type="project" value="UniProtKB-KW"/>
</dbReference>
<dbReference type="FunFam" id="1.10.340.70:FF:000001">
    <property type="entry name" value="Retrovirus-related Pol polyprotein from transposon gypsy-like Protein"/>
    <property type="match status" value="1"/>
</dbReference>
<evidence type="ECO:0000256" key="4">
    <source>
        <dbReference type="ARBA" id="ARBA00022722"/>
    </source>
</evidence>
<proteinExistence type="predicted"/>
<dbReference type="InterPro" id="IPR023780">
    <property type="entry name" value="Chromo_domain"/>
</dbReference>
<evidence type="ECO:0000256" key="6">
    <source>
        <dbReference type="ARBA" id="ARBA00022750"/>
    </source>
</evidence>
<feature type="region of interest" description="Disordered" evidence="17">
    <location>
        <begin position="23"/>
        <end position="48"/>
    </location>
</feature>
<dbReference type="Gene3D" id="3.10.10.10">
    <property type="entry name" value="HIV Type 1 Reverse Transcriptase, subunit A, domain 1"/>
    <property type="match status" value="1"/>
</dbReference>
<dbReference type="CDD" id="cd00303">
    <property type="entry name" value="retropepsin_like"/>
    <property type="match status" value="1"/>
</dbReference>
<feature type="domain" description="Reverse transcriptase" evidence="19">
    <location>
        <begin position="697"/>
        <end position="876"/>
    </location>
</feature>
<dbReference type="FunFam" id="3.10.10.10:FF:000007">
    <property type="entry name" value="Retrovirus-related Pol polyprotein from transposon 17.6-like Protein"/>
    <property type="match status" value="1"/>
</dbReference>
<keyword evidence="15" id="KW-0233">DNA recombination</keyword>
<dbReference type="GO" id="GO:0003677">
    <property type="term" value="F:DNA binding"/>
    <property type="evidence" value="ECO:0007669"/>
    <property type="project" value="UniProtKB-KW"/>
</dbReference>
<dbReference type="SUPFAM" id="SSF54160">
    <property type="entry name" value="Chromo domain-like"/>
    <property type="match status" value="1"/>
</dbReference>
<dbReference type="InterPro" id="IPR036397">
    <property type="entry name" value="RNaseH_sf"/>
</dbReference>
<evidence type="ECO:0000256" key="16">
    <source>
        <dbReference type="ARBA" id="ARBA00023268"/>
    </source>
</evidence>